<dbReference type="GO" id="GO:0004180">
    <property type="term" value="F:carboxypeptidase activity"/>
    <property type="evidence" value="ECO:0007669"/>
    <property type="project" value="UniProtKB-KW"/>
</dbReference>
<dbReference type="AlphaFoldDB" id="A0A5S3PNR9"/>
<keyword evidence="1" id="KW-0121">Carboxypeptidase</keyword>
<comment type="caution">
    <text evidence="1">The sequence shown here is derived from an EMBL/GenBank/DDBJ whole genome shotgun (WGS) entry which is preliminary data.</text>
</comment>
<sequence length="387" mass="45466">MKFALLFFFLSLSICFSQNQHEGFLLDSETKEPIEFVNIYNGKDFTISNEEGRYAFSTSLDSIVFYRIGYKTFKTTFDQLKDTLFLNKSVFELNEVVVTNAKTIYDRIKDSVATNYLLEPHTETFFLRTLLKKNNEIVRLQDVQGRLRRKTSIYAGNLELEKKDFEVEIQNMRKIGVSKDEDDTYFIFPSFHNIFKEFVRLNAMGPDFEVTEQPSVDELKTRVDFKSNLPETSGRTFGHYIINSLDNAILFFNAKVIPFHSEKEKSKRIESRLLENKVSIFFKEDPNIGLYFMNSGKREGKVEVSGPNNSYTNVYEMRIILTTSKSFGRNDIKSNVNEHKDIFKLKHRYNADYWNSQNQLLLTEEMQEFIKRMGEENKEFKVKSNMN</sequence>
<dbReference type="Proteomes" id="UP000310314">
    <property type="component" value="Unassembled WGS sequence"/>
</dbReference>
<keyword evidence="1" id="KW-0378">Hydrolase</keyword>
<protein>
    <submittedName>
        <fullName evidence="1">Carboxypeptidase-like regulatory domain-containing protein</fullName>
    </submittedName>
</protein>
<dbReference type="RefSeq" id="WP_138658989.1">
    <property type="nucleotide sequence ID" value="NZ_VATY01000003.1"/>
</dbReference>
<proteinExistence type="predicted"/>
<name>A0A5S3PNR9_9FLAO</name>
<keyword evidence="1" id="KW-0645">Protease</keyword>
<accession>A0A5S3PNR9</accession>
<gene>
    <name evidence="1" type="ORF">FEE95_15955</name>
</gene>
<evidence type="ECO:0000313" key="1">
    <source>
        <dbReference type="EMBL" id="TMM56122.1"/>
    </source>
</evidence>
<reference evidence="1 2" key="1">
    <citation type="submission" date="2019-05" db="EMBL/GenBank/DDBJ databases">
        <authorList>
            <person name="Zhang J.-Y."/>
            <person name="Feg X."/>
            <person name="Du Z.-J."/>
        </authorList>
    </citation>
    <scope>NUCLEOTIDE SEQUENCE [LARGE SCALE GENOMIC DNA]</scope>
    <source>
        <strain evidence="1 2">RZ26</strain>
    </source>
</reference>
<dbReference type="EMBL" id="VATY01000003">
    <property type="protein sequence ID" value="TMM56122.1"/>
    <property type="molecule type" value="Genomic_DNA"/>
</dbReference>
<dbReference type="OrthoDB" id="1147959at2"/>
<evidence type="ECO:0000313" key="2">
    <source>
        <dbReference type="Proteomes" id="UP000310314"/>
    </source>
</evidence>
<organism evidence="1 2">
    <name type="scientific">Maribacter algarum</name>
    <name type="common">ex Zhang et al. 2020</name>
    <dbReference type="NCBI Taxonomy" id="2578118"/>
    <lineage>
        <taxon>Bacteria</taxon>
        <taxon>Pseudomonadati</taxon>
        <taxon>Bacteroidota</taxon>
        <taxon>Flavobacteriia</taxon>
        <taxon>Flavobacteriales</taxon>
        <taxon>Flavobacteriaceae</taxon>
        <taxon>Maribacter</taxon>
    </lineage>
</organism>
<keyword evidence="2" id="KW-1185">Reference proteome</keyword>